<proteinExistence type="predicted"/>
<reference evidence="2" key="1">
    <citation type="submission" date="2016-10" db="EMBL/GenBank/DDBJ databases">
        <authorList>
            <person name="Varghese N."/>
            <person name="Submissions S."/>
        </authorList>
    </citation>
    <scope>NUCLEOTIDE SEQUENCE [LARGE SCALE GENOMIC DNA]</scope>
    <source>
        <strain evidence="2">DSM 7481</strain>
    </source>
</reference>
<gene>
    <name evidence="1" type="ORF">SAMN04489710_11468</name>
</gene>
<dbReference type="SUPFAM" id="SSF69279">
    <property type="entry name" value="Phage tail proteins"/>
    <property type="match status" value="1"/>
</dbReference>
<dbReference type="OrthoDB" id="4070623at2"/>
<name>A0A1I1XWE8_9BURK</name>
<dbReference type="RefSeq" id="WP_092955605.1">
    <property type="nucleotide sequence ID" value="NZ_FOMQ01000014.1"/>
</dbReference>
<organism evidence="1 2">
    <name type="scientific">Paracidovorax konjaci</name>
    <dbReference type="NCBI Taxonomy" id="32040"/>
    <lineage>
        <taxon>Bacteria</taxon>
        <taxon>Pseudomonadati</taxon>
        <taxon>Pseudomonadota</taxon>
        <taxon>Betaproteobacteria</taxon>
        <taxon>Burkholderiales</taxon>
        <taxon>Comamonadaceae</taxon>
        <taxon>Paracidovorax</taxon>
    </lineage>
</organism>
<sequence length="349" mass="38396">MNESTAVYRQVRYTLIVNGKDVSQAVRPRLKRLRLRESRGEKADQLDIELDDSRGDLALPPVGAVIAIQLGYAHTGMVDKGTFTVDEIEHSGAPDSVSLRCRSAELRSTLRQRASQSWHGATLGTIVRDIAARNNLTAKVDEALAAIVVQHIDQTNESDVHFLTRLGRQHDAVATVKKGRLVFLPLGSSNNAAGKEIEAVTITRSKGDRHRYHSAARDSYTGVRAYWHDAGSASKRAAIAGEEGNMKTLRDSYATEADALAAARAEQGRIQRGGATFELQLAIGQPALAPQTPVYVEGWKEEIDGTDWLCKTVEHFIEGEGLATRLEMERRGGVPKRRAHVLRKRRLHG</sequence>
<dbReference type="EMBL" id="FOMQ01000014">
    <property type="protein sequence ID" value="SFE09830.1"/>
    <property type="molecule type" value="Genomic_DNA"/>
</dbReference>
<accession>A0A1I1XWE8</accession>
<dbReference type="Proteomes" id="UP000199517">
    <property type="component" value="Unassembled WGS sequence"/>
</dbReference>
<dbReference type="STRING" id="32040.SAMN04489710_11468"/>
<evidence type="ECO:0000313" key="1">
    <source>
        <dbReference type="EMBL" id="SFE09830.1"/>
    </source>
</evidence>
<protein>
    <recommendedName>
        <fullName evidence="3">Phage protein D</fullName>
    </recommendedName>
</protein>
<evidence type="ECO:0008006" key="3">
    <source>
        <dbReference type="Google" id="ProtNLM"/>
    </source>
</evidence>
<keyword evidence="2" id="KW-1185">Reference proteome</keyword>
<dbReference type="Pfam" id="PF05954">
    <property type="entry name" value="Phage_GPD"/>
    <property type="match status" value="1"/>
</dbReference>
<dbReference type="AlphaFoldDB" id="A0A1I1XWE8"/>
<evidence type="ECO:0000313" key="2">
    <source>
        <dbReference type="Proteomes" id="UP000199517"/>
    </source>
</evidence>